<keyword evidence="11" id="KW-1185">Reference proteome</keyword>
<evidence type="ECO:0000259" key="9">
    <source>
        <dbReference type="PROSITE" id="PS50042"/>
    </source>
</evidence>
<dbReference type="InterPro" id="IPR051413">
    <property type="entry name" value="K/Na_HCN_channel"/>
</dbReference>
<feature type="compositionally biased region" description="Basic and acidic residues" evidence="7">
    <location>
        <begin position="49"/>
        <end position="59"/>
    </location>
</feature>
<evidence type="ECO:0000256" key="1">
    <source>
        <dbReference type="ARBA" id="ARBA00004141"/>
    </source>
</evidence>
<evidence type="ECO:0000256" key="4">
    <source>
        <dbReference type="ARBA" id="ARBA00022989"/>
    </source>
</evidence>
<keyword evidence="4 8" id="KW-1133">Transmembrane helix</keyword>
<dbReference type="GO" id="GO:0098855">
    <property type="term" value="C:HCN channel complex"/>
    <property type="evidence" value="ECO:0007669"/>
    <property type="project" value="TreeGrafter"/>
</dbReference>
<dbReference type="Pfam" id="PF00520">
    <property type="entry name" value="Ion_trans"/>
    <property type="match status" value="1"/>
</dbReference>
<gene>
    <name evidence="10" type="ORF">CTAYLR_001786</name>
</gene>
<dbReference type="SUPFAM" id="SSF51206">
    <property type="entry name" value="cAMP-binding domain-like"/>
    <property type="match status" value="1"/>
</dbReference>
<keyword evidence="2" id="KW-0813">Transport</keyword>
<dbReference type="GO" id="GO:0005249">
    <property type="term" value="F:voltage-gated potassium channel activity"/>
    <property type="evidence" value="ECO:0007669"/>
    <property type="project" value="TreeGrafter"/>
</dbReference>
<dbReference type="CDD" id="cd00038">
    <property type="entry name" value="CAP_ED"/>
    <property type="match status" value="1"/>
</dbReference>
<accession>A0AAD7UEQ4</accession>
<feature type="region of interest" description="Disordered" evidence="7">
    <location>
        <begin position="854"/>
        <end position="897"/>
    </location>
</feature>
<dbReference type="InterPro" id="IPR000595">
    <property type="entry name" value="cNMP-bd_dom"/>
</dbReference>
<comment type="caution">
    <text evidence="10">The sequence shown here is derived from an EMBL/GenBank/DDBJ whole genome shotgun (WGS) entry which is preliminary data.</text>
</comment>
<dbReference type="GO" id="GO:0035725">
    <property type="term" value="P:sodium ion transmembrane transport"/>
    <property type="evidence" value="ECO:0007669"/>
    <property type="project" value="TreeGrafter"/>
</dbReference>
<keyword evidence="3 8" id="KW-0812">Transmembrane</keyword>
<evidence type="ECO:0000256" key="3">
    <source>
        <dbReference type="ARBA" id="ARBA00022692"/>
    </source>
</evidence>
<dbReference type="Gene3D" id="1.10.287.630">
    <property type="entry name" value="Helix hairpin bin"/>
    <property type="match status" value="1"/>
</dbReference>
<feature type="region of interest" description="Disordered" evidence="7">
    <location>
        <begin position="1"/>
        <end position="59"/>
    </location>
</feature>
<dbReference type="InterPro" id="IPR018490">
    <property type="entry name" value="cNMP-bd_dom_sf"/>
</dbReference>
<dbReference type="Pfam" id="PF00027">
    <property type="entry name" value="cNMP_binding"/>
    <property type="match status" value="1"/>
</dbReference>
<dbReference type="Gene3D" id="2.60.120.10">
    <property type="entry name" value="Jelly Rolls"/>
    <property type="match status" value="1"/>
</dbReference>
<evidence type="ECO:0000256" key="8">
    <source>
        <dbReference type="SAM" id="Phobius"/>
    </source>
</evidence>
<dbReference type="AlphaFoldDB" id="A0AAD7UEQ4"/>
<dbReference type="SUPFAM" id="SSF81324">
    <property type="entry name" value="Voltage-gated potassium channels"/>
    <property type="match status" value="1"/>
</dbReference>
<dbReference type="InterPro" id="IPR014710">
    <property type="entry name" value="RmlC-like_jellyroll"/>
</dbReference>
<comment type="subcellular location">
    <subcellularLocation>
        <location evidence="1">Membrane</location>
        <topology evidence="1">Multi-pass membrane protein</topology>
    </subcellularLocation>
</comment>
<organism evidence="10 11">
    <name type="scientific">Chrysophaeum taylorii</name>
    <dbReference type="NCBI Taxonomy" id="2483200"/>
    <lineage>
        <taxon>Eukaryota</taxon>
        <taxon>Sar</taxon>
        <taxon>Stramenopiles</taxon>
        <taxon>Ochrophyta</taxon>
        <taxon>Pelagophyceae</taxon>
        <taxon>Pelagomonadales</taxon>
        <taxon>Pelagomonadaceae</taxon>
        <taxon>Chrysophaeum</taxon>
    </lineage>
</organism>
<sequence>MEQKSPKAAAAATTISQPFGHGGKRSARRSSLMPLGGLKPPQSGNAKSSRRELPRLGDRRLTGANIKTISVDRRKSAVASLTLDMVGQSQSSKTKRTNDGDMVAEGNRKTGVLGTLQRIAGDASSTATWTLTGDNKGGNSPGSSRLRMVVFDQMYQKISRAQKQERDHESMVNQFKLRSTNTGLRGDSNWINFALSNPQSVALLAPRGRWSAHGWSHAARVALLLTTLGQEKDVLAVDDAGVVAATPETLREQEILNFLKEHAPRLVTRISNDYQIATEIAELRSLLEDEHQRTNILASAGARSTESLFPFVDRATLIDQVTGLQAAEANDGWKRCVKKRVAHNLLVTQRSDELTLETMGEVQQRRPLMPAIHPQSLFARAWDFLLLLFVMEQFVMIPFGISFELTPSEELLDFVAELFFLIDIAFRFNLAFVEDRDDNSTTERTEEAVPGVQDDDASGGRRGVDDDDSIQPTTSEQSHKKKRSLVTDRVQIAKNYSSKPAFVVDVVSAFPIVVSVVELANNDKSQYQWVRILKFFRLLKLGKMINIVRQIHKLALETILSSSRRGWINIWQYSRFLAMVKLGGLFVLIGLAMHSLACVWHFVTPQSHWQIRLLEAADDDGVRYERISRKKLYLLSYYEAILILMGEQIGMERMYEYAFAIMATILFSFLLAIIFGEVAIFIATINEVPLAYGRKMAQLHDTMSINAFPRALQDRVFSFYDYIWNEHKTLDGSMKIVGFLPELTPHLATEVRLFWCKDMLLTVPFFKLFPPPVVQRLVAAVEMSFYMPDDYIIVVGEIGHEMFFLKTGKVDVFRVEEAEIEIASDLESTRERRHSRSSFNQSALQQLLGKSKSVKHLKNQQDGGGRRPSRGTVKITPADKAVPATKRPSMKLAGGGGRMSFGRFASSRMSAAHEATKSQKINGKRVRRIQREQILTTLHQGSYFGEVALVTNAPRTATVRARTFAECAIVHRKDFEEMLVDHPHNLKQVSTMVRSKYQASTNKKNLVAAFRKVKPVAAFSTAKPVAAAAMMSQQNNAPKTCENDGGSPALSKSPCTVMERMESLESAVATLEARLVDDVQDALLTSLEKAIAATPRLSAASSPVVDMSAVVDHEAATTEPPCSSPPRDFFSRN</sequence>
<dbReference type="PANTHER" id="PTHR45689:SF5">
    <property type="entry name" value="I[[H]] CHANNEL, ISOFORM E"/>
    <property type="match status" value="1"/>
</dbReference>
<protein>
    <recommendedName>
        <fullName evidence="9">Cyclic nucleotide-binding domain-containing protein</fullName>
    </recommendedName>
</protein>
<feature type="region of interest" description="Disordered" evidence="7">
    <location>
        <begin position="439"/>
        <end position="482"/>
    </location>
</feature>
<keyword evidence="6 8" id="KW-0472">Membrane</keyword>
<dbReference type="InterPro" id="IPR005821">
    <property type="entry name" value="Ion_trans_dom"/>
</dbReference>
<name>A0AAD7UEQ4_9STRA</name>
<evidence type="ECO:0000256" key="2">
    <source>
        <dbReference type="ARBA" id="ARBA00022448"/>
    </source>
</evidence>
<evidence type="ECO:0000313" key="10">
    <source>
        <dbReference type="EMBL" id="KAJ8604079.1"/>
    </source>
</evidence>
<dbReference type="EMBL" id="JAQMWT010000340">
    <property type="protein sequence ID" value="KAJ8604079.1"/>
    <property type="molecule type" value="Genomic_DNA"/>
</dbReference>
<dbReference type="InterPro" id="IPR018488">
    <property type="entry name" value="cNMP-bd_CS"/>
</dbReference>
<dbReference type="Gene3D" id="1.10.287.70">
    <property type="match status" value="1"/>
</dbReference>
<dbReference type="PROSITE" id="PS00889">
    <property type="entry name" value="CNMP_BINDING_2"/>
    <property type="match status" value="1"/>
</dbReference>
<evidence type="ECO:0000256" key="5">
    <source>
        <dbReference type="ARBA" id="ARBA00023065"/>
    </source>
</evidence>
<feature type="transmembrane region" description="Helical" evidence="8">
    <location>
        <begin position="657"/>
        <end position="685"/>
    </location>
</feature>
<dbReference type="PANTHER" id="PTHR45689">
    <property type="entry name" value="I[[H]] CHANNEL, ISOFORM E"/>
    <property type="match status" value="1"/>
</dbReference>
<reference evidence="10" key="1">
    <citation type="submission" date="2023-01" db="EMBL/GenBank/DDBJ databases">
        <title>Metagenome sequencing of chrysophaentin producing Chrysophaeum taylorii.</title>
        <authorList>
            <person name="Davison J."/>
            <person name="Bewley C."/>
        </authorList>
    </citation>
    <scope>NUCLEOTIDE SEQUENCE</scope>
    <source>
        <strain evidence="10">NIES-1699</strain>
    </source>
</reference>
<evidence type="ECO:0000313" key="11">
    <source>
        <dbReference type="Proteomes" id="UP001230188"/>
    </source>
</evidence>
<feature type="transmembrane region" description="Helical" evidence="8">
    <location>
        <begin position="582"/>
        <end position="603"/>
    </location>
</feature>
<feature type="domain" description="Cyclic nucleotide-binding" evidence="9">
    <location>
        <begin position="765"/>
        <end position="853"/>
    </location>
</feature>
<proteinExistence type="predicted"/>
<evidence type="ECO:0000256" key="6">
    <source>
        <dbReference type="ARBA" id="ARBA00023136"/>
    </source>
</evidence>
<feature type="domain" description="Cyclic nucleotide-binding" evidence="9">
    <location>
        <begin position="932"/>
        <end position="979"/>
    </location>
</feature>
<dbReference type="PROSITE" id="PS00888">
    <property type="entry name" value="CNMP_BINDING_1"/>
    <property type="match status" value="1"/>
</dbReference>
<dbReference type="Proteomes" id="UP001230188">
    <property type="component" value="Unassembled WGS sequence"/>
</dbReference>
<dbReference type="GO" id="GO:0003254">
    <property type="term" value="P:regulation of membrane depolarization"/>
    <property type="evidence" value="ECO:0007669"/>
    <property type="project" value="TreeGrafter"/>
</dbReference>
<dbReference type="PROSITE" id="PS50042">
    <property type="entry name" value="CNMP_BINDING_3"/>
    <property type="match status" value="2"/>
</dbReference>
<keyword evidence="5" id="KW-0406">Ion transport</keyword>
<evidence type="ECO:0000256" key="7">
    <source>
        <dbReference type="SAM" id="MobiDB-lite"/>
    </source>
</evidence>